<dbReference type="AlphaFoldDB" id="I5AVI5"/>
<dbReference type="InterPro" id="IPR023214">
    <property type="entry name" value="HAD_sf"/>
</dbReference>
<name>I5AVI5_EUBC6</name>
<dbReference type="InterPro" id="IPR041492">
    <property type="entry name" value="HAD_2"/>
</dbReference>
<dbReference type="SFLD" id="SFLDG01129">
    <property type="entry name" value="C1.5:_HAD__Beta-PGM__Phosphata"/>
    <property type="match status" value="1"/>
</dbReference>
<dbReference type="PANTHER" id="PTHR43434:SF20">
    <property type="entry name" value="5'-NUCLEOTIDASE"/>
    <property type="match status" value="1"/>
</dbReference>
<dbReference type="GO" id="GO:0004713">
    <property type="term" value="F:protein tyrosine kinase activity"/>
    <property type="evidence" value="ECO:0007669"/>
    <property type="project" value="TreeGrafter"/>
</dbReference>
<reference evidence="1 2" key="2">
    <citation type="submission" date="2012-02" db="EMBL/GenBank/DDBJ databases">
        <title>Improved High-Quality Draft sequence of Eubacterium cellulosolvens 6.</title>
        <authorList>
            <consortium name="US DOE Joint Genome Institute"/>
            <person name="Lucas S."/>
            <person name="Han J."/>
            <person name="Lapidus A."/>
            <person name="Cheng J.-F."/>
            <person name="Goodwin L."/>
            <person name="Pitluck S."/>
            <person name="Peters L."/>
            <person name="Mikhailova N."/>
            <person name="Gu W."/>
            <person name="Detter J.C."/>
            <person name="Han C."/>
            <person name="Tapia R."/>
            <person name="Land M."/>
            <person name="Hauser L."/>
            <person name="Kyrpides N."/>
            <person name="Ivanova N."/>
            <person name="Pagani I."/>
            <person name="Johnson E."/>
            <person name="Mukhopadhyay B."/>
            <person name="Anderson I."/>
            <person name="Woyke T."/>
        </authorList>
    </citation>
    <scope>NUCLEOTIDE SEQUENCE [LARGE SCALE GENOMIC DNA]</scope>
    <source>
        <strain evidence="1 2">6</strain>
    </source>
</reference>
<dbReference type="InterPro" id="IPR050155">
    <property type="entry name" value="HAD-like_hydrolase_sf"/>
</dbReference>
<reference evidence="1 2" key="1">
    <citation type="submission" date="2010-08" db="EMBL/GenBank/DDBJ databases">
        <authorList>
            <consortium name="US DOE Joint Genome Institute (JGI-PGF)"/>
            <person name="Lucas S."/>
            <person name="Copeland A."/>
            <person name="Lapidus A."/>
            <person name="Cheng J.-F."/>
            <person name="Bruce D."/>
            <person name="Goodwin L."/>
            <person name="Pitluck S."/>
            <person name="Land M.L."/>
            <person name="Hauser L."/>
            <person name="Chang Y.-J."/>
            <person name="Anderson I.J."/>
            <person name="Johnson E."/>
            <person name="Mulhopadhyay B."/>
            <person name="Kyrpides N."/>
            <person name="Woyke T.J."/>
        </authorList>
    </citation>
    <scope>NUCLEOTIDE SEQUENCE [LARGE SCALE GENOMIC DNA]</scope>
    <source>
        <strain evidence="1 2">6</strain>
    </source>
</reference>
<evidence type="ECO:0000313" key="2">
    <source>
        <dbReference type="Proteomes" id="UP000005753"/>
    </source>
</evidence>
<dbReference type="PANTHER" id="PTHR43434">
    <property type="entry name" value="PHOSPHOGLYCOLATE PHOSPHATASE"/>
    <property type="match status" value="1"/>
</dbReference>
<dbReference type="STRING" id="633697.EubceDRAFT1_2035"/>
<dbReference type="Gene3D" id="3.40.50.1000">
    <property type="entry name" value="HAD superfamily/HAD-like"/>
    <property type="match status" value="1"/>
</dbReference>
<accession>I5AVI5</accession>
<dbReference type="SFLD" id="SFLDS00003">
    <property type="entry name" value="Haloacid_Dehalogenase"/>
    <property type="match status" value="1"/>
</dbReference>
<dbReference type="Gene3D" id="1.10.150.240">
    <property type="entry name" value="Putative phosphatase, domain 2"/>
    <property type="match status" value="1"/>
</dbReference>
<organism evidence="1 2">
    <name type="scientific">Eubacterium cellulosolvens (strain ATCC 43171 / JCM 9499 / 6)</name>
    <name type="common">Cillobacterium cellulosolvens</name>
    <dbReference type="NCBI Taxonomy" id="633697"/>
    <lineage>
        <taxon>Bacteria</taxon>
        <taxon>Bacillati</taxon>
        <taxon>Bacillota</taxon>
        <taxon>Clostridia</taxon>
        <taxon>Eubacteriales</taxon>
        <taxon>Eubacteriaceae</taxon>
        <taxon>Eubacterium</taxon>
    </lineage>
</organism>
<dbReference type="GO" id="GO:0005829">
    <property type="term" value="C:cytosol"/>
    <property type="evidence" value="ECO:0007669"/>
    <property type="project" value="TreeGrafter"/>
</dbReference>
<dbReference type="InterPro" id="IPR036412">
    <property type="entry name" value="HAD-like_sf"/>
</dbReference>
<dbReference type="InterPro" id="IPR023198">
    <property type="entry name" value="PGP-like_dom2"/>
</dbReference>
<proteinExistence type="predicted"/>
<dbReference type="eggNOG" id="COG0546">
    <property type="taxonomic scope" value="Bacteria"/>
</dbReference>
<sequence length="226" mass="24915">MKKLILFDLDGTLTDSAPGITRSVQYALDKMGYPAYKEEELQTFIGPPLNIHFMEFCGMSEEEAATGVCFFRERFESVGLYENSLYPGVEKMLAALKDAGVVVGLATSKPEPFAIRIAEHLGFRKYLDYLSAATLDETKDNKPAIIGKAIRDAGFLEKKEDVLMVGDRRFDICGARENGIRSLGVTYGYGSREELATAGADAMTGSVEETEKALLTWLNTGAMFFK</sequence>
<dbReference type="Pfam" id="PF13419">
    <property type="entry name" value="HAD_2"/>
    <property type="match status" value="1"/>
</dbReference>
<evidence type="ECO:0000313" key="1">
    <source>
        <dbReference type="EMBL" id="EIM57808.1"/>
    </source>
</evidence>
<dbReference type="OrthoDB" id="9792518at2"/>
<dbReference type="Proteomes" id="UP000005753">
    <property type="component" value="Chromosome"/>
</dbReference>
<dbReference type="SUPFAM" id="SSF56784">
    <property type="entry name" value="HAD-like"/>
    <property type="match status" value="1"/>
</dbReference>
<keyword evidence="2" id="KW-1185">Reference proteome</keyword>
<dbReference type="EMBL" id="CM001487">
    <property type="protein sequence ID" value="EIM57808.1"/>
    <property type="molecule type" value="Genomic_DNA"/>
</dbReference>
<dbReference type="HOGENOM" id="CLU_045011_19_4_9"/>
<gene>
    <name evidence="1" type="ORF">EubceDRAFT1_2035</name>
</gene>
<protein>
    <submittedName>
        <fullName evidence="1">Putative phosphatase</fullName>
    </submittedName>
</protein>